<evidence type="ECO:0000313" key="1">
    <source>
        <dbReference type="EMBL" id="MBP1875459.1"/>
    </source>
</evidence>
<reference evidence="1" key="1">
    <citation type="submission" date="2021-03" db="EMBL/GenBank/DDBJ databases">
        <title>Genomic Encyclopedia of Type Strains, Phase IV (KMG-IV): sequencing the most valuable type-strain genomes for metagenomic binning, comparative biology and taxonomic classification.</title>
        <authorList>
            <person name="Goeker M."/>
        </authorList>
    </citation>
    <scope>NUCLEOTIDE SEQUENCE</scope>
    <source>
        <strain evidence="1">DSM 18131</strain>
    </source>
</reference>
<gene>
    <name evidence="1" type="ORF">J2Z19_005195</name>
</gene>
<dbReference type="Proteomes" id="UP000823773">
    <property type="component" value="Unassembled WGS sequence"/>
</dbReference>
<sequence>MLEYLPSLFKRVVHLRPKMSCRACEMIVQVPMPSLPIERGRPGPNLLAHVLVSKYCDHLPLHRQSDIYAREGIDLDRLTLAGWVGVMVVLLKILSERIGAHSRHSAV</sequence>
<keyword evidence="2" id="KW-1185">Reference proteome</keyword>
<name>A0ACC5T491_ENSAD</name>
<comment type="caution">
    <text evidence="1">The sequence shown here is derived from an EMBL/GenBank/DDBJ whole genome shotgun (WGS) entry which is preliminary data.</text>
</comment>
<protein>
    <submittedName>
        <fullName evidence="1">Transposase</fullName>
    </submittedName>
</protein>
<proteinExistence type="predicted"/>
<accession>A0ACC5T491</accession>
<evidence type="ECO:0000313" key="2">
    <source>
        <dbReference type="Proteomes" id="UP000823773"/>
    </source>
</evidence>
<organism evidence="1 2">
    <name type="scientific">Ensifer adhaerens</name>
    <name type="common">Sinorhizobium morelense</name>
    <dbReference type="NCBI Taxonomy" id="106592"/>
    <lineage>
        <taxon>Bacteria</taxon>
        <taxon>Pseudomonadati</taxon>
        <taxon>Pseudomonadota</taxon>
        <taxon>Alphaproteobacteria</taxon>
        <taxon>Hyphomicrobiales</taxon>
        <taxon>Rhizobiaceae</taxon>
        <taxon>Sinorhizobium/Ensifer group</taxon>
        <taxon>Ensifer</taxon>
    </lineage>
</organism>
<dbReference type="EMBL" id="JAGGJR010000011">
    <property type="protein sequence ID" value="MBP1875459.1"/>
    <property type="molecule type" value="Genomic_DNA"/>
</dbReference>